<dbReference type="RefSeq" id="WP_254179970.1">
    <property type="nucleotide sequence ID" value="NZ_JANARS010000001.1"/>
</dbReference>
<dbReference type="Proteomes" id="UP001204524">
    <property type="component" value="Unassembled WGS sequence"/>
</dbReference>
<evidence type="ECO:0000256" key="5">
    <source>
        <dbReference type="ARBA" id="ARBA00022676"/>
    </source>
</evidence>
<evidence type="ECO:0000256" key="9">
    <source>
        <dbReference type="ARBA" id="ARBA00031501"/>
    </source>
</evidence>
<evidence type="ECO:0000256" key="2">
    <source>
        <dbReference type="ARBA" id="ARBA00005684"/>
    </source>
</evidence>
<gene>
    <name evidence="10" type="ORF">NCI01_02940</name>
</gene>
<comment type="catalytic activity">
    <reaction evidence="1">
        <text>Transfers a segment of a (1-&gt;4)-alpha-D-glucan to a new position in an acceptor, which may be glucose or a (1-&gt;4)-alpha-D-glucan.</text>
        <dbReference type="EC" id="2.4.1.25"/>
    </reaction>
</comment>
<evidence type="ECO:0000313" key="10">
    <source>
        <dbReference type="EMBL" id="MCP3420745.1"/>
    </source>
</evidence>
<dbReference type="InterPro" id="IPR003385">
    <property type="entry name" value="Glyco_hydro_77"/>
</dbReference>
<comment type="caution">
    <text evidence="10">The sequence shown here is derived from an EMBL/GenBank/DDBJ whole genome shotgun (WGS) entry which is preliminary data.</text>
</comment>
<dbReference type="SUPFAM" id="SSF51445">
    <property type="entry name" value="(Trans)glycosidases"/>
    <property type="match status" value="1"/>
</dbReference>
<accession>A0ABT1KSL4</accession>
<keyword evidence="11" id="KW-1185">Reference proteome</keyword>
<comment type="similarity">
    <text evidence="2">Belongs to the disproportionating enzyme family.</text>
</comment>
<keyword evidence="6" id="KW-0808">Transferase</keyword>
<dbReference type="InterPro" id="IPR017853">
    <property type="entry name" value="GH"/>
</dbReference>
<evidence type="ECO:0000256" key="3">
    <source>
        <dbReference type="ARBA" id="ARBA00012560"/>
    </source>
</evidence>
<keyword evidence="5" id="KW-0328">Glycosyltransferase</keyword>
<evidence type="ECO:0000313" key="11">
    <source>
        <dbReference type="Proteomes" id="UP001204524"/>
    </source>
</evidence>
<proteinExistence type="inferred from homology"/>
<evidence type="ECO:0000256" key="8">
    <source>
        <dbReference type="ARBA" id="ARBA00031423"/>
    </source>
</evidence>
<dbReference type="Gene3D" id="3.20.20.80">
    <property type="entry name" value="Glycosidases"/>
    <property type="match status" value="2"/>
</dbReference>
<evidence type="ECO:0000256" key="4">
    <source>
        <dbReference type="ARBA" id="ARBA00020295"/>
    </source>
</evidence>
<keyword evidence="7" id="KW-0119">Carbohydrate metabolism</keyword>
<dbReference type="PANTHER" id="PTHR32438">
    <property type="entry name" value="4-ALPHA-GLUCANOTRANSFERASE DPE1, CHLOROPLASTIC/AMYLOPLASTIC"/>
    <property type="match status" value="1"/>
</dbReference>
<dbReference type="EMBL" id="JANARS010000001">
    <property type="protein sequence ID" value="MCP3420745.1"/>
    <property type="molecule type" value="Genomic_DNA"/>
</dbReference>
<evidence type="ECO:0000256" key="1">
    <source>
        <dbReference type="ARBA" id="ARBA00000439"/>
    </source>
</evidence>
<evidence type="ECO:0000256" key="7">
    <source>
        <dbReference type="ARBA" id="ARBA00023277"/>
    </source>
</evidence>
<organism evidence="10 11">
    <name type="scientific">Nocardioides pinisoli</name>
    <dbReference type="NCBI Taxonomy" id="2950279"/>
    <lineage>
        <taxon>Bacteria</taxon>
        <taxon>Bacillati</taxon>
        <taxon>Actinomycetota</taxon>
        <taxon>Actinomycetes</taxon>
        <taxon>Propionibacteriales</taxon>
        <taxon>Nocardioidaceae</taxon>
        <taxon>Nocardioides</taxon>
    </lineage>
</organism>
<reference evidence="10 11" key="1">
    <citation type="submission" date="2022-06" db="EMBL/GenBank/DDBJ databases">
        <authorList>
            <person name="So Y."/>
        </authorList>
    </citation>
    <scope>NUCLEOTIDE SEQUENCE [LARGE SCALE GENOMIC DNA]</scope>
    <source>
        <strain evidence="10 11">STR3</strain>
    </source>
</reference>
<dbReference type="Pfam" id="PF02446">
    <property type="entry name" value="Glyco_hydro_77"/>
    <property type="match status" value="2"/>
</dbReference>
<sequence>MDLPGIPGRAAGVQLHVTSLPGGRLGEPARDFVRWLASAGQSVWQVLPLAVPDVHGSPYASPSAFAAWPGLLEDPGTPVSDDEVAAFADEHAFWAGSWAAHAGDLADQVRFEREWGALRSFAADHGVQVLGDVPIYVAAGSADVVTWPGLFRDDAVAGVPPDAFSDTGQLWGNPLYDWDAMAADGYRWWVERLRRSLALYDMVRLDHFRGFAAYWAVPAGHATAERGTWEPGPGRALFDAATAELGPLPAVAEDLGVIDAPVEELRDALGFPGTAVLQFAFDPAGEDRSHEPENLRRNQVVYTGTHDNDTVVGWWDELPEQRRGEAQRAWREAGTTDPDPAWAMIRLAHAAPCRLAMVQAQDVLSLGSEARMNTPGTAATWSWRLEPGSLTADLAARLREVSEESGRTPG</sequence>
<name>A0ABT1KSL4_9ACTN</name>
<evidence type="ECO:0000256" key="6">
    <source>
        <dbReference type="ARBA" id="ARBA00022679"/>
    </source>
</evidence>
<dbReference type="EC" id="2.4.1.25" evidence="3"/>
<protein>
    <recommendedName>
        <fullName evidence="4">4-alpha-glucanotransferase</fullName>
        <ecNumber evidence="3">2.4.1.25</ecNumber>
    </recommendedName>
    <alternativeName>
        <fullName evidence="8">Amylomaltase</fullName>
    </alternativeName>
    <alternativeName>
        <fullName evidence="9">Disproportionating enzyme</fullName>
    </alternativeName>
</protein>
<dbReference type="PANTHER" id="PTHR32438:SF5">
    <property type="entry name" value="4-ALPHA-GLUCANOTRANSFERASE DPE1, CHLOROPLASTIC_AMYLOPLASTIC"/>
    <property type="match status" value="1"/>
</dbReference>